<evidence type="ECO:0000259" key="1">
    <source>
        <dbReference type="PROSITE" id="PS51729"/>
    </source>
</evidence>
<name>A0ABR7IN41_9CLOT</name>
<dbReference type="PANTHER" id="PTHR31435:SF10">
    <property type="entry name" value="BSR4717 PROTEIN"/>
    <property type="match status" value="1"/>
</dbReference>
<dbReference type="Proteomes" id="UP000649151">
    <property type="component" value="Unassembled WGS sequence"/>
</dbReference>
<dbReference type="InterPro" id="IPR031165">
    <property type="entry name" value="GNAT_YJDJ"/>
</dbReference>
<evidence type="ECO:0000313" key="2">
    <source>
        <dbReference type="EMBL" id="MBC5786555.1"/>
    </source>
</evidence>
<proteinExistence type="predicted"/>
<dbReference type="RefSeq" id="WP_069988180.1">
    <property type="nucleotide sequence ID" value="NZ_JACOQK010000001.1"/>
</dbReference>
<evidence type="ECO:0000313" key="3">
    <source>
        <dbReference type="Proteomes" id="UP000649151"/>
    </source>
</evidence>
<comment type="caution">
    <text evidence="2">The sequence shown here is derived from an EMBL/GenBank/DDBJ whole genome shotgun (WGS) entry which is preliminary data.</text>
</comment>
<dbReference type="PANTHER" id="PTHR31435">
    <property type="entry name" value="PROTEIN NATD1"/>
    <property type="match status" value="1"/>
</dbReference>
<dbReference type="SUPFAM" id="SSF55729">
    <property type="entry name" value="Acyl-CoA N-acyltransferases (Nat)"/>
    <property type="match status" value="1"/>
</dbReference>
<protein>
    <submittedName>
        <fullName evidence="2">N-acetyltransferase</fullName>
    </submittedName>
</protein>
<organism evidence="2 3">
    <name type="scientific">Clostridium facile</name>
    <dbReference type="NCBI Taxonomy" id="2763035"/>
    <lineage>
        <taxon>Bacteria</taxon>
        <taxon>Bacillati</taxon>
        <taxon>Bacillota</taxon>
        <taxon>Clostridia</taxon>
        <taxon>Eubacteriales</taxon>
        <taxon>Clostridiaceae</taxon>
        <taxon>Clostridium</taxon>
    </lineage>
</organism>
<dbReference type="InterPro" id="IPR045057">
    <property type="entry name" value="Gcn5-rel_NAT"/>
</dbReference>
<gene>
    <name evidence="2" type="ORF">H8Z77_00750</name>
</gene>
<dbReference type="EMBL" id="JACOQK010000001">
    <property type="protein sequence ID" value="MBC5786555.1"/>
    <property type="molecule type" value="Genomic_DNA"/>
</dbReference>
<dbReference type="InterPro" id="IPR016181">
    <property type="entry name" value="Acyl_CoA_acyltransferase"/>
</dbReference>
<dbReference type="CDD" id="cd04301">
    <property type="entry name" value="NAT_SF"/>
    <property type="match status" value="1"/>
</dbReference>
<keyword evidence="3" id="KW-1185">Reference proteome</keyword>
<feature type="domain" description="N-acetyltransferase" evidence="1">
    <location>
        <begin position="2"/>
        <end position="90"/>
    </location>
</feature>
<accession>A0ABR7IN41</accession>
<dbReference type="Pfam" id="PF14542">
    <property type="entry name" value="Acetyltransf_CG"/>
    <property type="match status" value="1"/>
</dbReference>
<dbReference type="Gene3D" id="3.40.630.30">
    <property type="match status" value="1"/>
</dbReference>
<dbReference type="PROSITE" id="PS51729">
    <property type="entry name" value="GNAT_YJDJ"/>
    <property type="match status" value="1"/>
</dbReference>
<reference evidence="2 3" key="1">
    <citation type="submission" date="2020-08" db="EMBL/GenBank/DDBJ databases">
        <title>Genome public.</title>
        <authorList>
            <person name="Liu C."/>
            <person name="Sun Q."/>
        </authorList>
    </citation>
    <scope>NUCLEOTIDE SEQUENCE [LARGE SCALE GENOMIC DNA]</scope>
    <source>
        <strain evidence="2 3">NSJ-27</strain>
    </source>
</reference>
<sequence length="95" mass="10895">MNFSMESNRIYKLDESGRLIAEVTFPSVSTKVVNINHTFVDESLKGQGIADKLMKAVVYELRETGKKARTTCPYATKWFERHPEAQDVYTTSFLE</sequence>